<evidence type="ECO:0000256" key="2">
    <source>
        <dbReference type="ARBA" id="ARBA00022528"/>
    </source>
</evidence>
<evidence type="ECO:0000256" key="7">
    <source>
        <dbReference type="ARBA" id="ARBA00022946"/>
    </source>
</evidence>
<dbReference type="InterPro" id="IPR001890">
    <property type="entry name" value="RNA-binding_CRM"/>
</dbReference>
<evidence type="ECO:0000259" key="13">
    <source>
        <dbReference type="PROSITE" id="PS51295"/>
    </source>
</evidence>
<keyword evidence="9" id="KW-0687">Ribonucleoprotein</keyword>
<keyword evidence="7" id="KW-0809">Transit peptide</keyword>
<dbReference type="GO" id="GO:0000373">
    <property type="term" value="P:Group II intron splicing"/>
    <property type="evidence" value="ECO:0007669"/>
    <property type="project" value="UniProtKB-ARBA"/>
</dbReference>
<dbReference type="FunFam" id="3.30.110.60:FF:000002">
    <property type="entry name" value="CRS2-associated factor 1, chloroplastic"/>
    <property type="match status" value="1"/>
</dbReference>
<keyword evidence="4" id="KW-0507">mRNA processing</keyword>
<feature type="coiled-coil region" evidence="11">
    <location>
        <begin position="460"/>
        <end position="512"/>
    </location>
</feature>
<keyword evidence="2" id="KW-0150">Chloroplast</keyword>
<evidence type="ECO:0000256" key="6">
    <source>
        <dbReference type="ARBA" id="ARBA00022884"/>
    </source>
</evidence>
<dbReference type="GO" id="GO:0003729">
    <property type="term" value="F:mRNA binding"/>
    <property type="evidence" value="ECO:0007669"/>
    <property type="project" value="InterPro"/>
</dbReference>
<protein>
    <recommendedName>
        <fullName evidence="13">CRM domain-containing protein</fullName>
    </recommendedName>
</protein>
<dbReference type="PANTHER" id="PTHR31846">
    <property type="entry name" value="CRS1 / YHBY (CRM) DOMAIN-CONTAINING PROTEIN"/>
    <property type="match status" value="1"/>
</dbReference>
<evidence type="ECO:0000313" key="15">
    <source>
        <dbReference type="Proteomes" id="UP000323597"/>
    </source>
</evidence>
<dbReference type="Pfam" id="PF01985">
    <property type="entry name" value="CRS1_YhbY"/>
    <property type="match status" value="3"/>
</dbReference>
<keyword evidence="8" id="KW-0508">mRNA splicing</keyword>
<dbReference type="PROSITE" id="PS51295">
    <property type="entry name" value="CRM"/>
    <property type="match status" value="3"/>
</dbReference>
<keyword evidence="6 10" id="KW-0694">RNA-binding</keyword>
<keyword evidence="5" id="KW-0677">Repeat</keyword>
<evidence type="ECO:0000256" key="11">
    <source>
        <dbReference type="SAM" id="Coils"/>
    </source>
</evidence>
<organism evidence="14 15">
    <name type="scientific">Gossypium mustelinum</name>
    <name type="common">Cotton</name>
    <name type="synonym">Gossypium caicoense</name>
    <dbReference type="NCBI Taxonomy" id="34275"/>
    <lineage>
        <taxon>Eukaryota</taxon>
        <taxon>Viridiplantae</taxon>
        <taxon>Streptophyta</taxon>
        <taxon>Embryophyta</taxon>
        <taxon>Tracheophyta</taxon>
        <taxon>Spermatophyta</taxon>
        <taxon>Magnoliopsida</taxon>
        <taxon>eudicotyledons</taxon>
        <taxon>Gunneridae</taxon>
        <taxon>Pentapetalae</taxon>
        <taxon>rosids</taxon>
        <taxon>malvids</taxon>
        <taxon>Malvales</taxon>
        <taxon>Malvaceae</taxon>
        <taxon>Malvoideae</taxon>
        <taxon>Gossypium</taxon>
    </lineage>
</organism>
<feature type="region of interest" description="Disordered" evidence="12">
    <location>
        <begin position="231"/>
        <end position="259"/>
    </location>
</feature>
<dbReference type="AlphaFoldDB" id="A0A5D2SUM8"/>
<reference evidence="14 15" key="1">
    <citation type="submission" date="2019-07" db="EMBL/GenBank/DDBJ databases">
        <title>WGS assembly of Gossypium mustelinum.</title>
        <authorList>
            <person name="Chen Z.J."/>
            <person name="Sreedasyam A."/>
            <person name="Ando A."/>
            <person name="Song Q."/>
            <person name="De L."/>
            <person name="Hulse-Kemp A."/>
            <person name="Ding M."/>
            <person name="Ye W."/>
            <person name="Kirkbride R."/>
            <person name="Jenkins J."/>
            <person name="Plott C."/>
            <person name="Lovell J."/>
            <person name="Lin Y.-M."/>
            <person name="Vaughn R."/>
            <person name="Liu B."/>
            <person name="Li W."/>
            <person name="Simpson S."/>
            <person name="Scheffler B."/>
            <person name="Saski C."/>
            <person name="Grover C."/>
            <person name="Hu G."/>
            <person name="Conover J."/>
            <person name="Carlson J."/>
            <person name="Shu S."/>
            <person name="Boston L."/>
            <person name="Williams M."/>
            <person name="Peterson D."/>
            <person name="Mcgee K."/>
            <person name="Jones D."/>
            <person name="Wendel J."/>
            <person name="Stelly D."/>
            <person name="Grimwood J."/>
            <person name="Schmutz J."/>
        </authorList>
    </citation>
    <scope>NUCLEOTIDE SEQUENCE [LARGE SCALE GENOMIC DNA]</scope>
    <source>
        <strain evidence="14">1408120.09</strain>
    </source>
</reference>
<keyword evidence="11" id="KW-0175">Coiled coil</keyword>
<evidence type="ECO:0000256" key="1">
    <source>
        <dbReference type="ARBA" id="ARBA00004229"/>
    </source>
</evidence>
<comment type="subcellular location">
    <subcellularLocation>
        <location evidence="1">Plastid</location>
        <location evidence="1">Chloroplast</location>
    </subcellularLocation>
</comment>
<evidence type="ECO:0000256" key="4">
    <source>
        <dbReference type="ARBA" id="ARBA00022664"/>
    </source>
</evidence>
<dbReference type="GO" id="GO:1990904">
    <property type="term" value="C:ribonucleoprotein complex"/>
    <property type="evidence" value="ECO:0007669"/>
    <property type="project" value="UniProtKB-KW"/>
</dbReference>
<dbReference type="InterPro" id="IPR045278">
    <property type="entry name" value="CRS1/CFM2/CFM3"/>
</dbReference>
<keyword evidence="15" id="KW-1185">Reference proteome</keyword>
<evidence type="ECO:0000256" key="8">
    <source>
        <dbReference type="ARBA" id="ARBA00023187"/>
    </source>
</evidence>
<evidence type="ECO:0000256" key="12">
    <source>
        <dbReference type="SAM" id="MobiDB-lite"/>
    </source>
</evidence>
<evidence type="ECO:0000256" key="3">
    <source>
        <dbReference type="ARBA" id="ARBA00022640"/>
    </source>
</evidence>
<name>A0A5D2SUM8_GOSMU</name>
<dbReference type="GO" id="GO:0006397">
    <property type="term" value="P:mRNA processing"/>
    <property type="evidence" value="ECO:0007669"/>
    <property type="project" value="UniProtKB-KW"/>
</dbReference>
<keyword evidence="3" id="KW-0934">Plastid</keyword>
<sequence>MPTPPWMKGPLLLQPDEVLKPTTKRSSNNNSKAPEKALFGKESGVRGKKVMKKIIRDVEKLQGNGVLDDNQIGKFEEFEIGNWLEEIGSDGEVKKIDRKMPWVREEEKVVFRRMKKEKVLTQAEIILDNDLLERLRKKAMRMRKWVKVMKAGVTQAVVDEIRLVWRNNELVMLKFGVPLCRNMDRASEIVEMKTGGLVVWCKKDVLVVYRGQNHWLTSNGRRVFNNLASDNNTTMSQEKSNASTWGRSLNGEDRDENNQPVVGSLYERETDRLLDGLGPRFIDWWMRKPLPVDADLLPQVVPGFRPPTRLSPPKTRPKLTDEELTNLRKLAHPLPFHFALGRNRNLQGLANAILKLWEKSLIAKIAIKWGAQNTDNEQMANELKDLTGGVLLLRNKFLIIFYRGKDFLPQGVANSVMEREMALRRCQLIEEDARVKVAETFQVANEPLAKTSTVGTLAEFQDIQTKYGVLEKENNELEIQIEAQKENLERELRNQERKLAILNGKIEKSATKLAKLNSSWQTAEPDLDLETITEEERECLRKIGLKLSSCLLLGRRGVFNGVIEGVHQHWKHREVVKVITMQRAFLRVIYTAKMLVAESGGILVSVEKLKEGHAIIIYRGKNYRRPSKLMTDHLLTKREALQRSIELQRIGSLKFFAYQRRQAILDLKLKLAKLEEQGVASPQG</sequence>
<feature type="region of interest" description="Disordered" evidence="12">
    <location>
        <begin position="1"/>
        <end position="37"/>
    </location>
</feature>
<dbReference type="EMBL" id="CM017659">
    <property type="protein sequence ID" value="TYI56066.1"/>
    <property type="molecule type" value="Genomic_DNA"/>
</dbReference>
<accession>A0A5D2SUM8</accession>
<evidence type="ECO:0000256" key="9">
    <source>
        <dbReference type="ARBA" id="ARBA00023274"/>
    </source>
</evidence>
<proteinExistence type="predicted"/>
<evidence type="ECO:0000256" key="10">
    <source>
        <dbReference type="PROSITE-ProRule" id="PRU00626"/>
    </source>
</evidence>
<dbReference type="Proteomes" id="UP000323597">
    <property type="component" value="Chromosome D11"/>
</dbReference>
<feature type="domain" description="CRM" evidence="13">
    <location>
        <begin position="317"/>
        <end position="414"/>
    </location>
</feature>
<feature type="domain" description="CRM" evidence="13">
    <location>
        <begin position="125"/>
        <end position="221"/>
    </location>
</feature>
<gene>
    <name evidence="14" type="ORF">E1A91_D11G183700v1</name>
</gene>
<evidence type="ECO:0000256" key="5">
    <source>
        <dbReference type="ARBA" id="ARBA00022737"/>
    </source>
</evidence>
<feature type="compositionally biased region" description="Polar residues" evidence="12">
    <location>
        <begin position="231"/>
        <end position="247"/>
    </location>
</feature>
<dbReference type="PANTHER" id="PTHR31846:SF10">
    <property type="entry name" value="CHLOROPLASTIC GROUP IIA INTRON SPLICING FACILITATOR CRS1, CHLOROPLASTIC"/>
    <property type="match status" value="1"/>
</dbReference>
<evidence type="ECO:0000313" key="14">
    <source>
        <dbReference type="EMBL" id="TYI56066.1"/>
    </source>
</evidence>
<feature type="domain" description="CRM" evidence="13">
    <location>
        <begin position="530"/>
        <end position="630"/>
    </location>
</feature>
<dbReference type="Gene3D" id="3.30.110.60">
    <property type="entry name" value="YhbY-like"/>
    <property type="match status" value="3"/>
</dbReference>
<dbReference type="InterPro" id="IPR035920">
    <property type="entry name" value="YhbY-like_sf"/>
</dbReference>
<dbReference type="SUPFAM" id="SSF75471">
    <property type="entry name" value="YhbY-like"/>
    <property type="match status" value="3"/>
</dbReference>
<dbReference type="SMART" id="SM01103">
    <property type="entry name" value="CRS1_YhbY"/>
    <property type="match status" value="3"/>
</dbReference>
<dbReference type="GO" id="GO:0009507">
    <property type="term" value="C:chloroplast"/>
    <property type="evidence" value="ECO:0007669"/>
    <property type="project" value="UniProtKB-SubCell"/>
</dbReference>